<evidence type="ECO:0000313" key="2">
    <source>
        <dbReference type="WBParaSite" id="maker-PairedContig_6106-snap-gene-0.14-mRNA-1"/>
    </source>
</evidence>
<proteinExistence type="predicted"/>
<keyword evidence="1" id="KW-0812">Transmembrane</keyword>
<accession>A0A1I8EXB3</accession>
<reference evidence="2" key="1">
    <citation type="submission" date="2016-11" db="UniProtKB">
        <authorList>
            <consortium name="WormBaseParasite"/>
        </authorList>
    </citation>
    <scope>IDENTIFICATION</scope>
    <source>
        <strain evidence="2">pt0022</strain>
    </source>
</reference>
<organism evidence="2">
    <name type="scientific">Wuchereria bancrofti</name>
    <dbReference type="NCBI Taxonomy" id="6293"/>
    <lineage>
        <taxon>Eukaryota</taxon>
        <taxon>Metazoa</taxon>
        <taxon>Ecdysozoa</taxon>
        <taxon>Nematoda</taxon>
        <taxon>Chromadorea</taxon>
        <taxon>Rhabditida</taxon>
        <taxon>Spirurina</taxon>
        <taxon>Spiruromorpha</taxon>
        <taxon>Filarioidea</taxon>
        <taxon>Onchocercidae</taxon>
        <taxon>Wuchereria</taxon>
    </lineage>
</organism>
<protein>
    <submittedName>
        <fullName evidence="2">Uncharacterized protein</fullName>
    </submittedName>
</protein>
<keyword evidence="1" id="KW-1133">Transmembrane helix</keyword>
<feature type="transmembrane region" description="Helical" evidence="1">
    <location>
        <begin position="49"/>
        <end position="76"/>
    </location>
</feature>
<sequence>MLIKSGCNHLQFSLFSAHCDNFLPKIFQKNCVQLNKSNQIKKEKKMESIVSLSIIIKIASICLQICTFIGITILLITTCCKKLSTEESDTDVRGINVYIQSAFVQSAKFQLNILHQDLKPKVSKETIKSPAQKRAIAKIKQGEMIPANQSETIDDAISNWGTVQKIERKMPLKKGRQKKITEDIDNEFICSWLFKDVRWGCWVASSRDVRARQRNVLVDAQMSLLISIEFVVCQFHIRL</sequence>
<keyword evidence="1" id="KW-0472">Membrane</keyword>
<name>A0A1I8EXB3_WUCBA</name>
<evidence type="ECO:0000256" key="1">
    <source>
        <dbReference type="SAM" id="Phobius"/>
    </source>
</evidence>
<dbReference type="AlphaFoldDB" id="A0A1I8EXB3"/>
<dbReference type="WBParaSite" id="maker-PairedContig_6106-snap-gene-0.14-mRNA-1">
    <property type="protein sequence ID" value="maker-PairedContig_6106-snap-gene-0.14-mRNA-1"/>
    <property type="gene ID" value="maker-PairedContig_6106-snap-gene-0.14"/>
</dbReference>